<name>A0A2H3J5R5_WOLCO</name>
<feature type="region of interest" description="Disordered" evidence="1">
    <location>
        <begin position="398"/>
        <end position="435"/>
    </location>
</feature>
<dbReference type="PANTHER" id="PTHR38248">
    <property type="entry name" value="FUNK1 6"/>
    <property type="match status" value="1"/>
</dbReference>
<dbReference type="EMBL" id="KB467931">
    <property type="protein sequence ID" value="PCH37546.1"/>
    <property type="molecule type" value="Genomic_DNA"/>
</dbReference>
<dbReference type="InterPro" id="IPR011009">
    <property type="entry name" value="Kinase-like_dom_sf"/>
</dbReference>
<reference evidence="3 4" key="1">
    <citation type="journal article" date="2012" name="Science">
        <title>The Paleozoic origin of enzymatic lignin decomposition reconstructed from 31 fungal genomes.</title>
        <authorList>
            <person name="Floudas D."/>
            <person name="Binder M."/>
            <person name="Riley R."/>
            <person name="Barry K."/>
            <person name="Blanchette R.A."/>
            <person name="Henrissat B."/>
            <person name="Martinez A.T."/>
            <person name="Otillar R."/>
            <person name="Spatafora J.W."/>
            <person name="Yadav J.S."/>
            <person name="Aerts A."/>
            <person name="Benoit I."/>
            <person name="Boyd A."/>
            <person name="Carlson A."/>
            <person name="Copeland A."/>
            <person name="Coutinho P.M."/>
            <person name="de Vries R.P."/>
            <person name="Ferreira P."/>
            <person name="Findley K."/>
            <person name="Foster B."/>
            <person name="Gaskell J."/>
            <person name="Glotzer D."/>
            <person name="Gorecki P."/>
            <person name="Heitman J."/>
            <person name="Hesse C."/>
            <person name="Hori C."/>
            <person name="Igarashi K."/>
            <person name="Jurgens J.A."/>
            <person name="Kallen N."/>
            <person name="Kersten P."/>
            <person name="Kohler A."/>
            <person name="Kuees U."/>
            <person name="Kumar T.K.A."/>
            <person name="Kuo A."/>
            <person name="LaButti K."/>
            <person name="Larrondo L.F."/>
            <person name="Lindquist E."/>
            <person name="Ling A."/>
            <person name="Lombard V."/>
            <person name="Lucas S."/>
            <person name="Lundell T."/>
            <person name="Martin R."/>
            <person name="McLaughlin D.J."/>
            <person name="Morgenstern I."/>
            <person name="Morin E."/>
            <person name="Murat C."/>
            <person name="Nagy L.G."/>
            <person name="Nolan M."/>
            <person name="Ohm R.A."/>
            <person name="Patyshakuliyeva A."/>
            <person name="Rokas A."/>
            <person name="Ruiz-Duenas F.J."/>
            <person name="Sabat G."/>
            <person name="Salamov A."/>
            <person name="Samejima M."/>
            <person name="Schmutz J."/>
            <person name="Slot J.C."/>
            <person name="St John F."/>
            <person name="Stenlid J."/>
            <person name="Sun H."/>
            <person name="Sun S."/>
            <person name="Syed K."/>
            <person name="Tsang A."/>
            <person name="Wiebenga A."/>
            <person name="Young D."/>
            <person name="Pisabarro A."/>
            <person name="Eastwood D.C."/>
            <person name="Martin F."/>
            <person name="Cullen D."/>
            <person name="Grigoriev I.V."/>
            <person name="Hibbett D.S."/>
        </authorList>
    </citation>
    <scope>NUCLEOTIDE SEQUENCE [LARGE SCALE GENOMIC DNA]</scope>
    <source>
        <strain evidence="3 4">MD-104</strain>
    </source>
</reference>
<organism evidence="3 4">
    <name type="scientific">Wolfiporia cocos (strain MD-104)</name>
    <name type="common">Brown rot fungus</name>
    <dbReference type="NCBI Taxonomy" id="742152"/>
    <lineage>
        <taxon>Eukaryota</taxon>
        <taxon>Fungi</taxon>
        <taxon>Dikarya</taxon>
        <taxon>Basidiomycota</taxon>
        <taxon>Agaricomycotina</taxon>
        <taxon>Agaricomycetes</taxon>
        <taxon>Polyporales</taxon>
        <taxon>Phaeolaceae</taxon>
        <taxon>Wolfiporia</taxon>
    </lineage>
</organism>
<feature type="domain" description="Fungal-type protein kinase" evidence="2">
    <location>
        <begin position="17"/>
        <end position="342"/>
    </location>
</feature>
<dbReference type="OrthoDB" id="5584477at2759"/>
<feature type="region of interest" description="Disordered" evidence="1">
    <location>
        <begin position="342"/>
        <end position="385"/>
    </location>
</feature>
<evidence type="ECO:0000313" key="4">
    <source>
        <dbReference type="Proteomes" id="UP000218811"/>
    </source>
</evidence>
<evidence type="ECO:0000313" key="3">
    <source>
        <dbReference type="EMBL" id="PCH37546.1"/>
    </source>
</evidence>
<dbReference type="PANTHER" id="PTHR38248:SF2">
    <property type="entry name" value="FUNK1 11"/>
    <property type="match status" value="1"/>
</dbReference>
<feature type="domain" description="Fungal-type protein kinase" evidence="2">
    <location>
        <begin position="431"/>
        <end position="472"/>
    </location>
</feature>
<evidence type="ECO:0000256" key="1">
    <source>
        <dbReference type="SAM" id="MobiDB-lite"/>
    </source>
</evidence>
<dbReference type="Gene3D" id="1.10.510.10">
    <property type="entry name" value="Transferase(Phosphotransferase) domain 1"/>
    <property type="match status" value="1"/>
</dbReference>
<dbReference type="STRING" id="742152.A0A2H3J5R5"/>
<dbReference type="InterPro" id="IPR008266">
    <property type="entry name" value="Tyr_kinase_AS"/>
</dbReference>
<evidence type="ECO:0000259" key="2">
    <source>
        <dbReference type="Pfam" id="PF17667"/>
    </source>
</evidence>
<gene>
    <name evidence="3" type="ORF">WOLCODRAFT_167578</name>
</gene>
<dbReference type="OMA" id="QCRANSK"/>
<protein>
    <recommendedName>
        <fullName evidence="2">Fungal-type protein kinase domain-containing protein</fullName>
    </recommendedName>
</protein>
<dbReference type="AlphaFoldDB" id="A0A2H3J5R5"/>
<dbReference type="PROSITE" id="PS00109">
    <property type="entry name" value="PROTEIN_KINASE_TYR"/>
    <property type="match status" value="1"/>
</dbReference>
<accession>A0A2H3J5R5</accession>
<dbReference type="GO" id="GO:0004672">
    <property type="term" value="F:protein kinase activity"/>
    <property type="evidence" value="ECO:0007669"/>
    <property type="project" value="InterPro"/>
</dbReference>
<dbReference type="Proteomes" id="UP000218811">
    <property type="component" value="Unassembled WGS sequence"/>
</dbReference>
<dbReference type="Pfam" id="PF17667">
    <property type="entry name" value="Pkinase_fungal"/>
    <property type="match status" value="2"/>
</dbReference>
<dbReference type="SUPFAM" id="SSF56112">
    <property type="entry name" value="Protein kinase-like (PK-like)"/>
    <property type="match status" value="1"/>
</dbReference>
<dbReference type="InterPro" id="IPR040976">
    <property type="entry name" value="Pkinase_fungal"/>
</dbReference>
<sequence>MVMAVIMITTAVSKQCRANSKDWEVEVSQIEEGAAPEELSRDDAQMLKYINEHMSHNVRSYGSGIMVHEMSIQLWYADRMGIIISEPIHIVEQSELLLYAIAALGHADLHRLGICHLMRFDVPNRKFETFEGAELVLEGRNVRDAKGAEINERLEFDVTAIGEDDIYTEFGIVGRGTTVVPIRAKGHAATLFGDAELVAKIAWPVNRTNRVETTTIMAVRTALAEKKPTMLDHIVELKCSLSMTIDQLGLPRAYMGTRVLDERVFRTIVMQRYARLELMNSAAEFKSIFLDVVRAHYWVYKTSNILHRDISKNNVMFCRRDGRLYGVLCDWDQAMPVDTEAELKDDQADEPAASETSDTKSSGSSKKSQSPTVPAQTAPTPTPERALLARKCITEALGAKGAEPPAKDEPVKQEFPNADAQPETTPRRPKPLRYRTGTGPFMAIDLLTRGRRPLHRYRHDLESFFFLLAYVCAVFDVTRHKFDYIPEWECADLEQIGKEKLTFVTNDQVFDDMFCSQTDSGFKRLVTEWLDPLSDLFHEDLMVSIKIRKHRRWLAKLDVSLSELGHYDFRGMATIYRKKRAVQDDIRKLKAERNMLVTYKKFMNALDSPDEEC</sequence>
<feature type="compositionally biased region" description="Low complexity" evidence="1">
    <location>
        <begin position="354"/>
        <end position="379"/>
    </location>
</feature>
<keyword evidence="4" id="KW-1185">Reference proteome</keyword>
<proteinExistence type="predicted"/>